<evidence type="ECO:0000256" key="1">
    <source>
        <dbReference type="SAM" id="SignalP"/>
    </source>
</evidence>
<accession>A0AAW1DBA2</accession>
<dbReference type="Proteomes" id="UP001461498">
    <property type="component" value="Unassembled WGS sequence"/>
</dbReference>
<sequence length="224" mass="25435">MYLISSILIINLLIIHAFAAASNITWPSTKLCNQNDRNINDCLLNAARESVPIIAKGMRKIGLKRLDPWKLYKHHFHVTKGPVTVGLTLDKGVVMGLGNTTFQAARLEKKTKSIILEGVHNKLYFKGLSNSTDNLKVTYTVKLRSNSTSVSMVMTGIDFSHVDIVDTTKGYLANLAFNKLINDNWELFYDTIKEEVERYLSREFTRTFRPVLSKFTFDDLMPKS</sequence>
<organism evidence="2 3">
    <name type="scientific">Rhynocoris fuscipes</name>
    <dbReference type="NCBI Taxonomy" id="488301"/>
    <lineage>
        <taxon>Eukaryota</taxon>
        <taxon>Metazoa</taxon>
        <taxon>Ecdysozoa</taxon>
        <taxon>Arthropoda</taxon>
        <taxon>Hexapoda</taxon>
        <taxon>Insecta</taxon>
        <taxon>Pterygota</taxon>
        <taxon>Neoptera</taxon>
        <taxon>Paraneoptera</taxon>
        <taxon>Hemiptera</taxon>
        <taxon>Heteroptera</taxon>
        <taxon>Panheteroptera</taxon>
        <taxon>Cimicomorpha</taxon>
        <taxon>Reduviidae</taxon>
        <taxon>Harpactorinae</taxon>
        <taxon>Harpactorini</taxon>
        <taxon>Rhynocoris</taxon>
    </lineage>
</organism>
<evidence type="ECO:0000313" key="2">
    <source>
        <dbReference type="EMBL" id="KAK9508294.1"/>
    </source>
</evidence>
<dbReference type="AlphaFoldDB" id="A0AAW1DBA2"/>
<dbReference type="PANTHER" id="PTHR11008:SF41">
    <property type="entry name" value="RE70318P"/>
    <property type="match status" value="1"/>
</dbReference>
<dbReference type="InterPro" id="IPR038606">
    <property type="entry name" value="To_sf"/>
</dbReference>
<dbReference type="SMART" id="SM00700">
    <property type="entry name" value="JHBP"/>
    <property type="match status" value="1"/>
</dbReference>
<feature type="chain" id="PRO_5044002051" evidence="1">
    <location>
        <begin position="20"/>
        <end position="224"/>
    </location>
</feature>
<protein>
    <submittedName>
        <fullName evidence="2">Uncharacterized protein</fullName>
    </submittedName>
</protein>
<dbReference type="Gene3D" id="3.15.10.30">
    <property type="entry name" value="Haemolymph juvenile hormone binding protein"/>
    <property type="match status" value="1"/>
</dbReference>
<keyword evidence="3" id="KW-1185">Reference proteome</keyword>
<gene>
    <name evidence="2" type="ORF">O3M35_007989</name>
</gene>
<dbReference type="Pfam" id="PF06585">
    <property type="entry name" value="JHBP"/>
    <property type="match status" value="2"/>
</dbReference>
<keyword evidence="1" id="KW-0732">Signal</keyword>
<name>A0AAW1DBA2_9HEMI</name>
<evidence type="ECO:0000313" key="3">
    <source>
        <dbReference type="Proteomes" id="UP001461498"/>
    </source>
</evidence>
<dbReference type="PANTHER" id="PTHR11008">
    <property type="entry name" value="PROTEIN TAKEOUT-LIKE PROTEIN"/>
    <property type="match status" value="1"/>
</dbReference>
<feature type="signal peptide" evidence="1">
    <location>
        <begin position="1"/>
        <end position="19"/>
    </location>
</feature>
<comment type="caution">
    <text evidence="2">The sequence shown here is derived from an EMBL/GenBank/DDBJ whole genome shotgun (WGS) entry which is preliminary data.</text>
</comment>
<dbReference type="GO" id="GO:0005615">
    <property type="term" value="C:extracellular space"/>
    <property type="evidence" value="ECO:0007669"/>
    <property type="project" value="TreeGrafter"/>
</dbReference>
<dbReference type="EMBL" id="JAPXFL010000004">
    <property type="protein sequence ID" value="KAK9508294.1"/>
    <property type="molecule type" value="Genomic_DNA"/>
</dbReference>
<proteinExistence type="predicted"/>
<reference evidence="2 3" key="1">
    <citation type="submission" date="2022-12" db="EMBL/GenBank/DDBJ databases">
        <title>Chromosome-level genome assembly of true bugs.</title>
        <authorList>
            <person name="Ma L."/>
            <person name="Li H."/>
        </authorList>
    </citation>
    <scope>NUCLEOTIDE SEQUENCE [LARGE SCALE GENOMIC DNA]</scope>
    <source>
        <strain evidence="2">Lab_2022b</strain>
    </source>
</reference>
<dbReference type="InterPro" id="IPR010562">
    <property type="entry name" value="Haemolymph_juvenile_hormone-bd"/>
</dbReference>